<dbReference type="GO" id="GO:0005262">
    <property type="term" value="F:calcium channel activity"/>
    <property type="evidence" value="ECO:0007669"/>
    <property type="project" value="TreeGrafter"/>
</dbReference>
<sequence>MDLLPRLLNTTSPMLINSGLIFVGLFFLYYGGELLVTGSLRLAQAFKISPFIIGATVIGFGTSTPELAVSLMASLQDSGDLALGNIIGSNITNIGLVLGLTALIVPLTIEKKRFIDESPPLIITSLIIVVFAWNNYLGRTEGFIMICLLVIYLWRAFQTKEKIDLDLSEDHLFSEYGGSSFQTFLVILGIIMLILGANWMVEGATGIARKLGVSEWFIGVSIVALGTSLPELVSSLIAAKKGHGEMAIGNVFGSNIFNILMVIGTTSLIQPLSIGEEIYTDLIYTTALTCLLLLLIRMENVVRKRDGIILIVCYGSYVGLKGTGLL</sequence>
<feature type="transmembrane region" description="Helical" evidence="5">
    <location>
        <begin position="42"/>
        <end position="62"/>
    </location>
</feature>
<dbReference type="GO" id="GO:0008273">
    <property type="term" value="F:calcium, potassium:sodium antiporter activity"/>
    <property type="evidence" value="ECO:0007669"/>
    <property type="project" value="TreeGrafter"/>
</dbReference>
<comment type="subcellular location">
    <subcellularLocation>
        <location evidence="1">Membrane</location>
        <topology evidence="1">Multi-pass membrane protein</topology>
    </subcellularLocation>
</comment>
<feature type="transmembrane region" description="Helical" evidence="5">
    <location>
        <begin position="119"/>
        <end position="136"/>
    </location>
</feature>
<feature type="transmembrane region" description="Helical" evidence="5">
    <location>
        <begin position="82"/>
        <end position="107"/>
    </location>
</feature>
<organism evidence="7">
    <name type="scientific">marine metagenome</name>
    <dbReference type="NCBI Taxonomy" id="408172"/>
    <lineage>
        <taxon>unclassified sequences</taxon>
        <taxon>metagenomes</taxon>
        <taxon>ecological metagenomes</taxon>
    </lineage>
</organism>
<dbReference type="PANTHER" id="PTHR10846">
    <property type="entry name" value="SODIUM/POTASSIUM/CALCIUM EXCHANGER"/>
    <property type="match status" value="1"/>
</dbReference>
<proteinExistence type="predicted"/>
<dbReference type="EMBL" id="UINC01018155">
    <property type="protein sequence ID" value="SVA75991.1"/>
    <property type="molecule type" value="Genomic_DNA"/>
</dbReference>
<evidence type="ECO:0000256" key="5">
    <source>
        <dbReference type="SAM" id="Phobius"/>
    </source>
</evidence>
<evidence type="ECO:0000256" key="1">
    <source>
        <dbReference type="ARBA" id="ARBA00004141"/>
    </source>
</evidence>
<dbReference type="InterPro" id="IPR044880">
    <property type="entry name" value="NCX_ion-bd_dom_sf"/>
</dbReference>
<dbReference type="NCBIfam" id="TIGR00367">
    <property type="entry name" value="calcium/sodium antiporter"/>
    <property type="match status" value="1"/>
</dbReference>
<dbReference type="Gene3D" id="1.20.1420.30">
    <property type="entry name" value="NCX, central ion-binding region"/>
    <property type="match status" value="1"/>
</dbReference>
<feature type="transmembrane region" description="Helical" evidence="5">
    <location>
        <begin position="12"/>
        <end position="30"/>
    </location>
</feature>
<dbReference type="Pfam" id="PF01699">
    <property type="entry name" value="Na_Ca_ex"/>
    <property type="match status" value="2"/>
</dbReference>
<dbReference type="PANTHER" id="PTHR10846:SF8">
    <property type="entry name" value="INNER MEMBRANE PROTEIN YRBG"/>
    <property type="match status" value="1"/>
</dbReference>
<name>A0A381YHE1_9ZZZZ</name>
<dbReference type="GO" id="GO:0005886">
    <property type="term" value="C:plasma membrane"/>
    <property type="evidence" value="ECO:0007669"/>
    <property type="project" value="TreeGrafter"/>
</dbReference>
<feature type="transmembrane region" description="Helical" evidence="5">
    <location>
        <begin position="278"/>
        <end position="296"/>
    </location>
</feature>
<feature type="transmembrane region" description="Helical" evidence="5">
    <location>
        <begin position="179"/>
        <end position="201"/>
    </location>
</feature>
<evidence type="ECO:0000256" key="4">
    <source>
        <dbReference type="ARBA" id="ARBA00023136"/>
    </source>
</evidence>
<keyword evidence="2 5" id="KW-0812">Transmembrane</keyword>
<gene>
    <name evidence="7" type="ORF">METZ01_LOCUS128845</name>
</gene>
<keyword evidence="4 5" id="KW-0472">Membrane</keyword>
<keyword evidence="3 5" id="KW-1133">Transmembrane helix</keyword>
<dbReference type="InterPro" id="IPR004481">
    <property type="entry name" value="K/Na/Ca-exchanger"/>
</dbReference>
<feature type="domain" description="Sodium/calcium exchanger membrane region" evidence="6">
    <location>
        <begin position="183"/>
        <end position="319"/>
    </location>
</feature>
<protein>
    <recommendedName>
        <fullName evidence="6">Sodium/calcium exchanger membrane region domain-containing protein</fullName>
    </recommendedName>
</protein>
<dbReference type="InterPro" id="IPR004837">
    <property type="entry name" value="NaCa_Exmemb"/>
</dbReference>
<dbReference type="AlphaFoldDB" id="A0A381YHE1"/>
<reference evidence="7" key="1">
    <citation type="submission" date="2018-05" db="EMBL/GenBank/DDBJ databases">
        <authorList>
            <person name="Lanie J.A."/>
            <person name="Ng W.-L."/>
            <person name="Kazmierczak K.M."/>
            <person name="Andrzejewski T.M."/>
            <person name="Davidsen T.M."/>
            <person name="Wayne K.J."/>
            <person name="Tettelin H."/>
            <person name="Glass J.I."/>
            <person name="Rusch D."/>
            <person name="Podicherti R."/>
            <person name="Tsui H.-C.T."/>
            <person name="Winkler M.E."/>
        </authorList>
    </citation>
    <scope>NUCLEOTIDE SEQUENCE</scope>
</reference>
<accession>A0A381YHE1</accession>
<dbReference type="GO" id="GO:0006874">
    <property type="term" value="P:intracellular calcium ion homeostasis"/>
    <property type="evidence" value="ECO:0007669"/>
    <property type="project" value="TreeGrafter"/>
</dbReference>
<evidence type="ECO:0000256" key="2">
    <source>
        <dbReference type="ARBA" id="ARBA00022692"/>
    </source>
</evidence>
<evidence type="ECO:0000313" key="7">
    <source>
        <dbReference type="EMBL" id="SVA75991.1"/>
    </source>
</evidence>
<feature type="transmembrane region" description="Helical" evidence="5">
    <location>
        <begin position="251"/>
        <end position="272"/>
    </location>
</feature>
<evidence type="ECO:0000259" key="6">
    <source>
        <dbReference type="Pfam" id="PF01699"/>
    </source>
</evidence>
<feature type="domain" description="Sodium/calcium exchanger membrane region" evidence="6">
    <location>
        <begin position="19"/>
        <end position="156"/>
    </location>
</feature>
<feature type="transmembrane region" description="Helical" evidence="5">
    <location>
        <begin position="142"/>
        <end position="158"/>
    </location>
</feature>
<evidence type="ECO:0000256" key="3">
    <source>
        <dbReference type="ARBA" id="ARBA00022989"/>
    </source>
</evidence>